<dbReference type="InterPro" id="IPR027417">
    <property type="entry name" value="P-loop_NTPase"/>
</dbReference>
<reference evidence="2" key="1">
    <citation type="submission" date="2021-05" db="EMBL/GenBank/DDBJ databases">
        <title>Genomic insights into ecological role and evolution of a novel Thermoplasmata order Candidatus Sysuiplasmatales.</title>
        <authorList>
            <person name="Yuan Y."/>
        </authorList>
    </citation>
    <scope>NUCLEOTIDE SEQUENCE</scope>
    <source>
        <strain evidence="2">TUT19-bin139</strain>
    </source>
</reference>
<dbReference type="AlphaFoldDB" id="A0A8J7YN98"/>
<dbReference type="Gene3D" id="3.40.50.300">
    <property type="entry name" value="P-loop containing nucleotide triphosphate hydrolases"/>
    <property type="match status" value="1"/>
</dbReference>
<comment type="caution">
    <text evidence="2">The sequence shown here is derived from an EMBL/GenBank/DDBJ whole genome shotgun (WGS) entry which is preliminary data.</text>
</comment>
<evidence type="ECO:0000313" key="2">
    <source>
        <dbReference type="EMBL" id="MBX8643903.1"/>
    </source>
</evidence>
<gene>
    <name evidence="2" type="ORF">KIY12_04170</name>
</gene>
<accession>A0A8J7YN98</accession>
<dbReference type="SUPFAM" id="SSF52540">
    <property type="entry name" value="P-loop containing nucleoside triphosphate hydrolases"/>
    <property type="match status" value="1"/>
</dbReference>
<feature type="compositionally biased region" description="Acidic residues" evidence="1">
    <location>
        <begin position="560"/>
        <end position="572"/>
    </location>
</feature>
<dbReference type="Proteomes" id="UP000750197">
    <property type="component" value="Unassembled WGS sequence"/>
</dbReference>
<dbReference type="EMBL" id="JAHEAC010000026">
    <property type="protein sequence ID" value="MBX8643903.1"/>
    <property type="molecule type" value="Genomic_DNA"/>
</dbReference>
<evidence type="ECO:0008006" key="4">
    <source>
        <dbReference type="Google" id="ProtNLM"/>
    </source>
</evidence>
<evidence type="ECO:0000313" key="3">
    <source>
        <dbReference type="Proteomes" id="UP000750197"/>
    </source>
</evidence>
<evidence type="ECO:0000256" key="1">
    <source>
        <dbReference type="SAM" id="MobiDB-lite"/>
    </source>
</evidence>
<feature type="region of interest" description="Disordered" evidence="1">
    <location>
        <begin position="542"/>
        <end position="586"/>
    </location>
</feature>
<name>A0A8J7YN98_9ARCH</name>
<organism evidence="2 3">
    <name type="scientific">Candidatus Sysuiplasma superficiale</name>
    <dbReference type="NCBI Taxonomy" id="2823368"/>
    <lineage>
        <taxon>Archaea</taxon>
        <taxon>Methanobacteriati</taxon>
        <taxon>Thermoplasmatota</taxon>
        <taxon>Thermoplasmata</taxon>
        <taxon>Candidatus Sysuiplasmatales</taxon>
        <taxon>Candidatus Sysuiplasmataceae</taxon>
        <taxon>Candidatus Sysuiplasma</taxon>
    </lineage>
</organism>
<sequence>MPEENSIVDTFTKTVVSFQGSAIDPGSVNVLLSSLKVLDGMLSDYHDSPYKSAREDLARSFEQLSADVYAMPQGDYYREAYFFAVAWLKAIAGLLARKHLLQLDESSIIMKVYQSILGVLRIGSIDPRAVHYLLTSLTVLDSLLVEFYDRHYREGRVAVMRDYQKIAQLANSNAMGEYYKEAYNEAHRWADAISGMLARKAVLMPQSTLIVTDFVPEDAYLPPFGEVLKVKEETPGEESAVQAQEEEAADEVIRIGIGQQMDRQKEFESWILNWIYSRREQQRPINIVFVGETGSGKSYSALSLAEKVDPNFSTDNVVFTIEQFMAKLNSRPPAGTVIVFDEAGLEISNKEWHDMQIIIFGKTAQSMRYRGIMVFYTVPRLPFIDSTTRQLIQLLLESTGERGTMKPFLIRPSSDRNDNRPWYVYPKVTITDSDERTLTYEYRATVFPMPPKNLYIPYEAKKDEYLTGVFTGMEDSLKKMREAKEEKQVTVEQYETGVQLTCNHCGYTYNYKKPSWDVKCPRCKKVITIPENLKPYVGTVHPPLSAAGTGTEKTGQSGEETIESGEDGEETMGESHMGEAPPDELP</sequence>
<proteinExistence type="predicted"/>
<protein>
    <recommendedName>
        <fullName evidence="4">ATP-binding protein</fullName>
    </recommendedName>
</protein>